<reference evidence="3" key="2">
    <citation type="journal article" date="2017" name="J. Anim. Genet.">
        <title>Multiple reference genome sequences of hot pepper reveal the massive evolution of plant disease resistance genes by retroduplication.</title>
        <authorList>
            <person name="Kim S."/>
            <person name="Park J."/>
            <person name="Yeom S.-I."/>
            <person name="Kim Y.-M."/>
            <person name="Seo E."/>
            <person name="Kim K.-T."/>
            <person name="Kim M.-S."/>
            <person name="Lee J.M."/>
            <person name="Cheong K."/>
            <person name="Shin H.-S."/>
            <person name="Kim S.-B."/>
            <person name="Han K."/>
            <person name="Lee J."/>
            <person name="Park M."/>
            <person name="Lee H.-A."/>
            <person name="Lee H.-Y."/>
            <person name="Lee Y."/>
            <person name="Oh S."/>
            <person name="Lee J.H."/>
            <person name="Choi E."/>
            <person name="Choi E."/>
            <person name="Lee S.E."/>
            <person name="Jeon J."/>
            <person name="Kim H."/>
            <person name="Choi G."/>
            <person name="Song H."/>
            <person name="Lee J."/>
            <person name="Lee S.-C."/>
            <person name="Kwon J.-K."/>
            <person name="Lee H.-Y."/>
            <person name="Koo N."/>
            <person name="Hong Y."/>
            <person name="Kim R.W."/>
            <person name="Kang W.-H."/>
            <person name="Huh J.H."/>
            <person name="Kang B.-C."/>
            <person name="Yang T.-J."/>
            <person name="Lee Y.-H."/>
            <person name="Bennetzen J.L."/>
            <person name="Choi D."/>
        </authorList>
    </citation>
    <scope>NUCLEOTIDE SEQUENCE [LARGE SCALE GENOMIC DNA]</scope>
    <source>
        <strain evidence="3">cv. PBC81</strain>
    </source>
</reference>
<protein>
    <recommendedName>
        <fullName evidence="1">F-box domain-containing protein</fullName>
    </recommendedName>
</protein>
<dbReference type="PANTHER" id="PTHR32278">
    <property type="entry name" value="F-BOX DOMAIN-CONTAINING PROTEIN"/>
    <property type="match status" value="1"/>
</dbReference>
<evidence type="ECO:0000259" key="1">
    <source>
        <dbReference type="PROSITE" id="PS50181"/>
    </source>
</evidence>
<proteinExistence type="predicted"/>
<dbReference type="InterPro" id="IPR025886">
    <property type="entry name" value="PP2-like"/>
</dbReference>
<dbReference type="SUPFAM" id="SSF81383">
    <property type="entry name" value="F-box domain"/>
    <property type="match status" value="1"/>
</dbReference>
<evidence type="ECO:0000313" key="2">
    <source>
        <dbReference type="EMBL" id="PHT31467.1"/>
    </source>
</evidence>
<name>A0A2G2VET4_CAPBA</name>
<dbReference type="PROSITE" id="PS50181">
    <property type="entry name" value="FBOX"/>
    <property type="match status" value="1"/>
</dbReference>
<gene>
    <name evidence="2" type="ORF">CQW23_27804</name>
</gene>
<keyword evidence="3" id="KW-1185">Reference proteome</keyword>
<dbReference type="Gene3D" id="1.20.1280.50">
    <property type="match status" value="1"/>
</dbReference>
<dbReference type="OrthoDB" id="1287573at2759"/>
<dbReference type="CDD" id="cd22162">
    <property type="entry name" value="F-box_AtSKIP3-like"/>
    <property type="match status" value="1"/>
</dbReference>
<dbReference type="SMART" id="SM00256">
    <property type="entry name" value="FBOX"/>
    <property type="match status" value="1"/>
</dbReference>
<feature type="domain" description="F-box" evidence="1">
    <location>
        <begin position="15"/>
        <end position="61"/>
    </location>
</feature>
<dbReference type="InterPro" id="IPR036047">
    <property type="entry name" value="F-box-like_dom_sf"/>
</dbReference>
<dbReference type="PANTHER" id="PTHR32278:SF135">
    <property type="entry name" value="F-BOX PROTEIN PP2-B12"/>
    <property type="match status" value="1"/>
</dbReference>
<comment type="caution">
    <text evidence="2">The sequence shown here is derived from an EMBL/GenBank/DDBJ whole genome shotgun (WGS) entry which is preliminary data.</text>
</comment>
<dbReference type="Pfam" id="PF00646">
    <property type="entry name" value="F-box"/>
    <property type="match status" value="1"/>
</dbReference>
<dbReference type="EMBL" id="MLFT02000012">
    <property type="protein sequence ID" value="PHT31467.1"/>
    <property type="molecule type" value="Genomic_DNA"/>
</dbReference>
<dbReference type="STRING" id="33114.A0A2G2VET4"/>
<accession>A0A2G2VET4</accession>
<organism evidence="2 3">
    <name type="scientific">Capsicum baccatum</name>
    <name type="common">Peruvian pepper</name>
    <dbReference type="NCBI Taxonomy" id="33114"/>
    <lineage>
        <taxon>Eukaryota</taxon>
        <taxon>Viridiplantae</taxon>
        <taxon>Streptophyta</taxon>
        <taxon>Embryophyta</taxon>
        <taxon>Tracheophyta</taxon>
        <taxon>Spermatophyta</taxon>
        <taxon>Magnoliopsida</taxon>
        <taxon>eudicotyledons</taxon>
        <taxon>Gunneridae</taxon>
        <taxon>Pentapetalae</taxon>
        <taxon>asterids</taxon>
        <taxon>lamiids</taxon>
        <taxon>Solanales</taxon>
        <taxon>Solanaceae</taxon>
        <taxon>Solanoideae</taxon>
        <taxon>Capsiceae</taxon>
        <taxon>Capsicum</taxon>
    </lineage>
</organism>
<sequence>MEKQKGEVEDDEKKNTCLWMLPEGCVADILAFTTPLDVCRLSLVSTSLNSAADSDSVWAKFLPSDYRSVIAGSSTPIPEFPSLKQLFLYLSHNHILIDQGLKSFSLDKWTGKKCYFLSARDLNITWGDTPEYWGWTSLPESRFPEVARLKIVWWLEIWGTIRAGILSPLTSYAAYFVYKLEEDFYGFDTRYMEVSVGISGVESEMQVAYLHPEPQYVPEDSYESPYTPPSPYQVFARMEDLGPWPAESDNFTFPKLRDDGWFELELGEYFTGNEDDCIELRMQDVKTGCRKRGLIVEGIEIRPCNSFSIMDTILAHLDSIAREIAKTNAGLDKLGSDISTIFERLDRVERRRNSQVSIPKALPQTINPPRPSLNNIDISQANKCSQTRDLNESLPSQFDQVQQERLGSQFPPIQAPQPKFFLTKSFL</sequence>
<dbReference type="Pfam" id="PF14299">
    <property type="entry name" value="PP2"/>
    <property type="match status" value="1"/>
</dbReference>
<dbReference type="InterPro" id="IPR001810">
    <property type="entry name" value="F-box_dom"/>
</dbReference>
<dbReference type="AlphaFoldDB" id="A0A2G2VET4"/>
<evidence type="ECO:0000313" key="3">
    <source>
        <dbReference type="Proteomes" id="UP000224567"/>
    </source>
</evidence>
<dbReference type="Proteomes" id="UP000224567">
    <property type="component" value="Unassembled WGS sequence"/>
</dbReference>
<reference evidence="2 3" key="1">
    <citation type="journal article" date="2017" name="Genome Biol.">
        <title>New reference genome sequences of hot pepper reveal the massive evolution of plant disease-resistance genes by retroduplication.</title>
        <authorList>
            <person name="Kim S."/>
            <person name="Park J."/>
            <person name="Yeom S.I."/>
            <person name="Kim Y.M."/>
            <person name="Seo E."/>
            <person name="Kim K.T."/>
            <person name="Kim M.S."/>
            <person name="Lee J.M."/>
            <person name="Cheong K."/>
            <person name="Shin H.S."/>
            <person name="Kim S.B."/>
            <person name="Han K."/>
            <person name="Lee J."/>
            <person name="Park M."/>
            <person name="Lee H.A."/>
            <person name="Lee H.Y."/>
            <person name="Lee Y."/>
            <person name="Oh S."/>
            <person name="Lee J.H."/>
            <person name="Choi E."/>
            <person name="Choi E."/>
            <person name="Lee S.E."/>
            <person name="Jeon J."/>
            <person name="Kim H."/>
            <person name="Choi G."/>
            <person name="Song H."/>
            <person name="Lee J."/>
            <person name="Lee S.C."/>
            <person name="Kwon J.K."/>
            <person name="Lee H.Y."/>
            <person name="Koo N."/>
            <person name="Hong Y."/>
            <person name="Kim R.W."/>
            <person name="Kang W.H."/>
            <person name="Huh J.H."/>
            <person name="Kang B.C."/>
            <person name="Yang T.J."/>
            <person name="Lee Y.H."/>
            <person name="Bennetzen J.L."/>
            <person name="Choi D."/>
        </authorList>
    </citation>
    <scope>NUCLEOTIDE SEQUENCE [LARGE SCALE GENOMIC DNA]</scope>
    <source>
        <strain evidence="3">cv. PBC81</strain>
    </source>
</reference>